<name>A0ABR2JVS6_9EUKA</name>
<evidence type="ECO:0008006" key="3">
    <source>
        <dbReference type="Google" id="ProtNLM"/>
    </source>
</evidence>
<gene>
    <name evidence="1" type="ORF">M9Y10_045629</name>
</gene>
<proteinExistence type="predicted"/>
<keyword evidence="2" id="KW-1185">Reference proteome</keyword>
<protein>
    <recommendedName>
        <fullName evidence="3">Right handed beta helix domain-containing protein</fullName>
    </recommendedName>
</protein>
<dbReference type="InterPro" id="IPR011050">
    <property type="entry name" value="Pectin_lyase_fold/virulence"/>
</dbReference>
<evidence type="ECO:0000313" key="1">
    <source>
        <dbReference type="EMBL" id="KAK8882982.1"/>
    </source>
</evidence>
<dbReference type="Proteomes" id="UP001470230">
    <property type="component" value="Unassembled WGS sequence"/>
</dbReference>
<reference evidence="1 2" key="1">
    <citation type="submission" date="2024-04" db="EMBL/GenBank/DDBJ databases">
        <title>Tritrichomonas musculus Genome.</title>
        <authorList>
            <person name="Alves-Ferreira E."/>
            <person name="Grigg M."/>
            <person name="Lorenzi H."/>
            <person name="Galac M."/>
        </authorList>
    </citation>
    <scope>NUCLEOTIDE SEQUENCE [LARGE SCALE GENOMIC DNA]</scope>
    <source>
        <strain evidence="1 2">EAF2021</strain>
    </source>
</reference>
<dbReference type="EMBL" id="JAPFFF010000009">
    <property type="protein sequence ID" value="KAK8882982.1"/>
    <property type="molecule type" value="Genomic_DNA"/>
</dbReference>
<evidence type="ECO:0000313" key="2">
    <source>
        <dbReference type="Proteomes" id="UP001470230"/>
    </source>
</evidence>
<sequence length="207" mass="22829">MDIFRCNVYIDFDFDKDFQATPSIPDDQITPDSSCSVITFDDLTPTVINQRCDHDGKTDKTALITVIRSDFTDVKQQQSGGALHITNCGVNCKKAQFKKCVPYSGGGGAVYIKNTVSLSNNVDLEDLKFVECQALFGGAIYVYSASERNAVNIIHCTFTENSLLSGSSSSSESENGGSAIFLTVKNVNIMHFHKFKQRKLNKSNKRL</sequence>
<accession>A0ABR2JVS6</accession>
<comment type="caution">
    <text evidence="1">The sequence shown here is derived from an EMBL/GenBank/DDBJ whole genome shotgun (WGS) entry which is preliminary data.</text>
</comment>
<organism evidence="1 2">
    <name type="scientific">Tritrichomonas musculus</name>
    <dbReference type="NCBI Taxonomy" id="1915356"/>
    <lineage>
        <taxon>Eukaryota</taxon>
        <taxon>Metamonada</taxon>
        <taxon>Parabasalia</taxon>
        <taxon>Tritrichomonadida</taxon>
        <taxon>Tritrichomonadidae</taxon>
        <taxon>Tritrichomonas</taxon>
    </lineage>
</organism>
<dbReference type="SUPFAM" id="SSF51126">
    <property type="entry name" value="Pectin lyase-like"/>
    <property type="match status" value="1"/>
</dbReference>